<gene>
    <name evidence="6" type="ORF">LVJ82_12475</name>
</gene>
<dbReference type="Gene3D" id="3.40.190.290">
    <property type="match status" value="1"/>
</dbReference>
<dbReference type="RefSeq" id="WP_058358027.1">
    <property type="nucleotide sequence ID" value="NZ_CABKVG010000010.1"/>
</dbReference>
<dbReference type="InterPro" id="IPR036388">
    <property type="entry name" value="WH-like_DNA-bd_sf"/>
</dbReference>
<dbReference type="InterPro" id="IPR000847">
    <property type="entry name" value="LysR_HTH_N"/>
</dbReference>
<keyword evidence="7" id="KW-1185">Reference proteome</keyword>
<evidence type="ECO:0000256" key="4">
    <source>
        <dbReference type="ARBA" id="ARBA00023163"/>
    </source>
</evidence>
<evidence type="ECO:0000256" key="2">
    <source>
        <dbReference type="ARBA" id="ARBA00023015"/>
    </source>
</evidence>
<dbReference type="InterPro" id="IPR036390">
    <property type="entry name" value="WH_DNA-bd_sf"/>
</dbReference>
<reference evidence="6 7" key="1">
    <citation type="journal article" date="2022" name="Res Sq">
        <title>Evolution of multicellular longitudinally dividing oral cavity symbionts (Neisseriaceae).</title>
        <authorList>
            <person name="Nyongesa S."/>
            <person name="Weber P."/>
            <person name="Bernet E."/>
            <person name="Pullido F."/>
            <person name="Nieckarz M."/>
            <person name="Delaby M."/>
            <person name="Nieves C."/>
            <person name="Viehboeck T."/>
            <person name="Krause N."/>
            <person name="Rivera-Millot A."/>
            <person name="Nakamura A."/>
            <person name="Vischer N."/>
            <person name="VanNieuwenhze M."/>
            <person name="Brun Y."/>
            <person name="Cava F."/>
            <person name="Bulgheresi S."/>
            <person name="Veyrier F."/>
        </authorList>
    </citation>
    <scope>NUCLEOTIDE SEQUENCE [LARGE SCALE GENOMIC DNA]</scope>
    <source>
        <strain evidence="6 7">SN4</strain>
    </source>
</reference>
<evidence type="ECO:0000313" key="7">
    <source>
        <dbReference type="Proteomes" id="UP000832011"/>
    </source>
</evidence>
<organism evidence="6 7">
    <name type="scientific">Vitreoscilla massiliensis</name>
    <dbReference type="NCBI Taxonomy" id="1689272"/>
    <lineage>
        <taxon>Bacteria</taxon>
        <taxon>Pseudomonadati</taxon>
        <taxon>Pseudomonadota</taxon>
        <taxon>Betaproteobacteria</taxon>
        <taxon>Neisseriales</taxon>
        <taxon>Neisseriaceae</taxon>
        <taxon>Vitreoscilla</taxon>
    </lineage>
</organism>
<evidence type="ECO:0000256" key="1">
    <source>
        <dbReference type="ARBA" id="ARBA00009437"/>
    </source>
</evidence>
<sequence length="315" mass="36077">MKNKPQISDLDVFCVVVESHSFVGAASELGVSPAFISKRIQILEKTLDCKLLNRSTRNLSLTEDGKYIYEQSRRILVDLEYMTEALSSKKDMLAGNLHITCGFSLGRQYIAPLLSQLLEEHPKLKLQMNTLDTRQNLLRSNIDLDIRVGNDLDPNVIARRLAPSIRILCAAPSYLQRKGEPTGLEDLHNHQCLFIKETDYPLGTWKLENRNKEHTIKLRPHLSSNNSEIIKLWTLQGHGIMMHSLWDVLDYLKQGELLHVLPDFWERADIFGVYPARLTQSSKVKVCLDYLEAELVGMLPLEEIEAITQYSYNPY</sequence>
<dbReference type="Gene3D" id="1.10.10.10">
    <property type="entry name" value="Winged helix-like DNA-binding domain superfamily/Winged helix DNA-binding domain"/>
    <property type="match status" value="1"/>
</dbReference>
<evidence type="ECO:0000256" key="3">
    <source>
        <dbReference type="ARBA" id="ARBA00023125"/>
    </source>
</evidence>
<evidence type="ECO:0000313" key="6">
    <source>
        <dbReference type="EMBL" id="UOO88285.1"/>
    </source>
</evidence>
<proteinExistence type="inferred from homology"/>
<dbReference type="PANTHER" id="PTHR30537:SF5">
    <property type="entry name" value="HTH-TYPE TRANSCRIPTIONAL ACTIVATOR TTDR-RELATED"/>
    <property type="match status" value="1"/>
</dbReference>
<dbReference type="PANTHER" id="PTHR30537">
    <property type="entry name" value="HTH-TYPE TRANSCRIPTIONAL REGULATOR"/>
    <property type="match status" value="1"/>
</dbReference>
<protein>
    <submittedName>
        <fullName evidence="6">LysR substrate-binding domain-containing protein</fullName>
    </submittedName>
</protein>
<keyword evidence="3" id="KW-0238">DNA-binding</keyword>
<accession>A0ABY4DXN2</accession>
<keyword evidence="4" id="KW-0804">Transcription</keyword>
<dbReference type="InterPro" id="IPR005119">
    <property type="entry name" value="LysR_subst-bd"/>
</dbReference>
<dbReference type="PROSITE" id="PS50931">
    <property type="entry name" value="HTH_LYSR"/>
    <property type="match status" value="1"/>
</dbReference>
<dbReference type="Pfam" id="PF03466">
    <property type="entry name" value="LysR_substrate"/>
    <property type="match status" value="1"/>
</dbReference>
<dbReference type="EMBL" id="CP091511">
    <property type="protein sequence ID" value="UOO88285.1"/>
    <property type="molecule type" value="Genomic_DNA"/>
</dbReference>
<feature type="domain" description="HTH lysR-type" evidence="5">
    <location>
        <begin position="5"/>
        <end position="62"/>
    </location>
</feature>
<dbReference type="InterPro" id="IPR058163">
    <property type="entry name" value="LysR-type_TF_proteobact-type"/>
</dbReference>
<dbReference type="SUPFAM" id="SSF53850">
    <property type="entry name" value="Periplasmic binding protein-like II"/>
    <property type="match status" value="1"/>
</dbReference>
<comment type="similarity">
    <text evidence="1">Belongs to the LysR transcriptional regulatory family.</text>
</comment>
<keyword evidence="2" id="KW-0805">Transcription regulation</keyword>
<evidence type="ECO:0000259" key="5">
    <source>
        <dbReference type="PROSITE" id="PS50931"/>
    </source>
</evidence>
<dbReference type="Pfam" id="PF00126">
    <property type="entry name" value="HTH_1"/>
    <property type="match status" value="1"/>
</dbReference>
<dbReference type="SUPFAM" id="SSF46785">
    <property type="entry name" value="Winged helix' DNA-binding domain"/>
    <property type="match status" value="1"/>
</dbReference>
<dbReference type="Proteomes" id="UP000832011">
    <property type="component" value="Chromosome"/>
</dbReference>
<name>A0ABY4DXN2_9NEIS</name>